<dbReference type="eggNOG" id="ENOG50303H9">
    <property type="taxonomic scope" value="Bacteria"/>
</dbReference>
<dbReference type="GeneID" id="58002334"/>
<reference evidence="1 2" key="1">
    <citation type="submission" date="2014-09" db="EMBL/GenBank/DDBJ databases">
        <title>A draft genome sequence for Xanthomonas axonopodis pv. vasculorum NCPPB 900.</title>
        <authorList>
            <person name="Harrison J."/>
            <person name="Studholme D.J."/>
        </authorList>
    </citation>
    <scope>NUCLEOTIDE SEQUENCE [LARGE SCALE GENOMIC DNA]</scope>
    <source>
        <strain evidence="1 2">NCPPB 900</strain>
    </source>
</reference>
<dbReference type="STRING" id="325777.GW15_0219380"/>
<dbReference type="EMBL" id="JPHD02000122">
    <property type="protein sequence ID" value="KGE50624.1"/>
    <property type="molecule type" value="Genomic_DNA"/>
</dbReference>
<dbReference type="AlphaFoldDB" id="A0A098PU42"/>
<proteinExistence type="predicted"/>
<name>A0A098PU42_9XANT</name>
<organism evidence="1 2">
    <name type="scientific">Xanthomonas axonopodis pv. vasculorum</name>
    <dbReference type="NCBI Taxonomy" id="325777"/>
    <lineage>
        <taxon>Bacteria</taxon>
        <taxon>Pseudomonadati</taxon>
        <taxon>Pseudomonadota</taxon>
        <taxon>Gammaproteobacteria</taxon>
        <taxon>Lysobacterales</taxon>
        <taxon>Lysobacteraceae</taxon>
        <taxon>Xanthomonas</taxon>
    </lineage>
</organism>
<accession>A0A098PU42</accession>
<dbReference type="Proteomes" id="UP000028012">
    <property type="component" value="Unassembled WGS sequence"/>
</dbReference>
<dbReference type="RefSeq" id="WP_042824211.1">
    <property type="nucleotide sequence ID" value="NZ_CP053649.1"/>
</dbReference>
<sequence length="148" mass="15619">MEGPTNKLLVVGGALSCLAALTHLACLVGGAPLFRLLGAGEQMAQLHAAGHWYPTAVTLAIAIVLAIWGAYALSAAGVLRPLPLRRTVLTGVTVVYIVRGAAFVPVMAYFPGNSMTFWVVSSSICLAIGLVHLLGLRQSWGRLRRRSV</sequence>
<evidence type="ECO:0000313" key="1">
    <source>
        <dbReference type="EMBL" id="KGE50624.1"/>
    </source>
</evidence>
<protein>
    <submittedName>
        <fullName evidence="1">Uncharacterized protein</fullName>
    </submittedName>
</protein>
<evidence type="ECO:0000313" key="2">
    <source>
        <dbReference type="Proteomes" id="UP000028012"/>
    </source>
</evidence>
<dbReference type="HOGENOM" id="CLU_145285_0_0_6"/>
<comment type="caution">
    <text evidence="1">The sequence shown here is derived from an EMBL/GenBank/DDBJ whole genome shotgun (WGS) entry which is preliminary data.</text>
</comment>
<gene>
    <name evidence="1" type="ORF">GW15_0219380</name>
</gene>